<evidence type="ECO:0000313" key="2">
    <source>
        <dbReference type="EMBL" id="TWD74825.1"/>
    </source>
</evidence>
<feature type="chain" id="PRO_5022163075" evidence="1">
    <location>
        <begin position="31"/>
        <end position="150"/>
    </location>
</feature>
<evidence type="ECO:0000313" key="3">
    <source>
        <dbReference type="Proteomes" id="UP000318380"/>
    </source>
</evidence>
<evidence type="ECO:0000256" key="1">
    <source>
        <dbReference type="SAM" id="SignalP"/>
    </source>
</evidence>
<accession>A0A561B774</accession>
<name>A0A561B774_9ACTN</name>
<dbReference type="Proteomes" id="UP000318380">
    <property type="component" value="Unassembled WGS sequence"/>
</dbReference>
<protein>
    <submittedName>
        <fullName evidence="2">Uncharacterized protein</fullName>
    </submittedName>
</protein>
<keyword evidence="3" id="KW-1185">Reference proteome</keyword>
<feature type="signal peptide" evidence="1">
    <location>
        <begin position="1"/>
        <end position="30"/>
    </location>
</feature>
<gene>
    <name evidence="2" type="ORF">FB561_6258</name>
</gene>
<organism evidence="2 3">
    <name type="scientific">Kribbella amoyensis</name>
    <dbReference type="NCBI Taxonomy" id="996641"/>
    <lineage>
        <taxon>Bacteria</taxon>
        <taxon>Bacillati</taxon>
        <taxon>Actinomycetota</taxon>
        <taxon>Actinomycetes</taxon>
        <taxon>Propionibacteriales</taxon>
        <taxon>Kribbellaceae</taxon>
        <taxon>Kribbella</taxon>
    </lineage>
</organism>
<reference evidence="2 3" key="1">
    <citation type="submission" date="2019-06" db="EMBL/GenBank/DDBJ databases">
        <title>Sequencing the genomes of 1000 actinobacteria strains.</title>
        <authorList>
            <person name="Klenk H.-P."/>
        </authorList>
    </citation>
    <scope>NUCLEOTIDE SEQUENCE [LARGE SCALE GENOMIC DNA]</scope>
    <source>
        <strain evidence="2 3">DSM 24683</strain>
    </source>
</reference>
<comment type="caution">
    <text evidence="2">The sequence shown here is derived from an EMBL/GenBank/DDBJ whole genome shotgun (WGS) entry which is preliminary data.</text>
</comment>
<sequence length="150" mass="15758">MRNSRIMSLLAATVTAASSLTLLGASSAAAAEPLSPQAGPSPQAGLCGSGVYLDGLRALDTEPGHDEVYITRAGTKIWPATADYVSIAAGQRVEIDKCVARPAQIQIWDVDGVFPFETRQLICGFTIHGESTFDQKCSSGVGSYRVGVLR</sequence>
<keyword evidence="1" id="KW-0732">Signal</keyword>
<dbReference type="AlphaFoldDB" id="A0A561B774"/>
<proteinExistence type="predicted"/>
<dbReference type="EMBL" id="VIVK01000002">
    <property type="protein sequence ID" value="TWD74825.1"/>
    <property type="molecule type" value="Genomic_DNA"/>
</dbReference>